<evidence type="ECO:0000313" key="2">
    <source>
        <dbReference type="Proteomes" id="UP001164929"/>
    </source>
</evidence>
<organism evidence="1 2">
    <name type="scientific">Populus alba x Populus x berolinensis</name>
    <dbReference type="NCBI Taxonomy" id="444605"/>
    <lineage>
        <taxon>Eukaryota</taxon>
        <taxon>Viridiplantae</taxon>
        <taxon>Streptophyta</taxon>
        <taxon>Embryophyta</taxon>
        <taxon>Tracheophyta</taxon>
        <taxon>Spermatophyta</taxon>
        <taxon>Magnoliopsida</taxon>
        <taxon>eudicotyledons</taxon>
        <taxon>Gunneridae</taxon>
        <taxon>Pentapetalae</taxon>
        <taxon>rosids</taxon>
        <taxon>fabids</taxon>
        <taxon>Malpighiales</taxon>
        <taxon>Salicaceae</taxon>
        <taxon>Saliceae</taxon>
        <taxon>Populus</taxon>
    </lineage>
</organism>
<comment type="caution">
    <text evidence="1">The sequence shown here is derived from an EMBL/GenBank/DDBJ whole genome shotgun (WGS) entry which is preliminary data.</text>
</comment>
<keyword evidence="2" id="KW-1185">Reference proteome</keyword>
<sequence>MALGGGKCGNEAASGAREKKMWQSWLVWVASEQENQRARERELLGLGGKKAKNPKKGGYSFYWQRGCQVFLFR</sequence>
<accession>A0AAD6LIL6</accession>
<dbReference type="EMBL" id="JAQIZT010000017">
    <property type="protein sequence ID" value="KAJ6959961.1"/>
    <property type="molecule type" value="Genomic_DNA"/>
</dbReference>
<dbReference type="AlphaFoldDB" id="A0AAD6LIL6"/>
<proteinExistence type="predicted"/>
<gene>
    <name evidence="1" type="ORF">NC653_038113</name>
</gene>
<reference evidence="1" key="1">
    <citation type="journal article" date="2023" name="Mol. Ecol. Resour.">
        <title>Chromosome-level genome assembly of a triploid poplar Populus alba 'Berolinensis'.</title>
        <authorList>
            <person name="Chen S."/>
            <person name="Yu Y."/>
            <person name="Wang X."/>
            <person name="Wang S."/>
            <person name="Zhang T."/>
            <person name="Zhou Y."/>
            <person name="He R."/>
            <person name="Meng N."/>
            <person name="Wang Y."/>
            <person name="Liu W."/>
            <person name="Liu Z."/>
            <person name="Liu J."/>
            <person name="Guo Q."/>
            <person name="Huang H."/>
            <person name="Sederoff R.R."/>
            <person name="Wang G."/>
            <person name="Qu G."/>
            <person name="Chen S."/>
        </authorList>
    </citation>
    <scope>NUCLEOTIDE SEQUENCE</scope>
    <source>
        <strain evidence="1">SC-2020</strain>
    </source>
</reference>
<name>A0AAD6LIL6_9ROSI</name>
<evidence type="ECO:0000313" key="1">
    <source>
        <dbReference type="EMBL" id="KAJ6959961.1"/>
    </source>
</evidence>
<protein>
    <submittedName>
        <fullName evidence="1">Uncharacterized protein</fullName>
    </submittedName>
</protein>
<dbReference type="Proteomes" id="UP001164929">
    <property type="component" value="Chromosome 17"/>
</dbReference>